<keyword evidence="2" id="KW-1133">Transmembrane helix</keyword>
<feature type="transmembrane region" description="Helical" evidence="2">
    <location>
        <begin position="259"/>
        <end position="286"/>
    </location>
</feature>
<accession>A0A2U7UFM6</accession>
<gene>
    <name evidence="3" type="ORF">pmac_cds_601</name>
</gene>
<dbReference type="KEGG" id="vg:36841744"/>
<feature type="region of interest" description="Disordered" evidence="1">
    <location>
        <begin position="1"/>
        <end position="21"/>
    </location>
</feature>
<dbReference type="EMBL" id="MG011691">
    <property type="protein sequence ID" value="AVK77289.1"/>
    <property type="molecule type" value="Genomic_DNA"/>
</dbReference>
<evidence type="ECO:0000313" key="3">
    <source>
        <dbReference type="EMBL" id="AVK77289.1"/>
    </source>
</evidence>
<dbReference type="RefSeq" id="YP_009481285.1">
    <property type="nucleotide sequence ID" value="NC_037665.1"/>
</dbReference>
<reference evidence="3" key="1">
    <citation type="journal article" date="2018" name="Nat. Commun.">
        <title>Diversity and evolution of the emerging Pandoraviridae family.</title>
        <authorList>
            <person name="Legendre M."/>
            <person name="Fabre E."/>
            <person name="Poirot O."/>
            <person name="Jeudy S."/>
            <person name="Lartigue A."/>
            <person name="Alempic J.M."/>
            <person name="Beucher L."/>
            <person name="Philippe N."/>
            <person name="Bertaux L."/>
            <person name="Christo-Foroux E."/>
            <person name="Labadie K."/>
            <person name="Coute Y."/>
            <person name="Abergel C."/>
            <person name="Claverie J.M."/>
        </authorList>
    </citation>
    <scope>NUCLEOTIDE SEQUENCE [LARGE SCALE GENOMIC DNA]</scope>
    <source>
        <strain evidence="3">Macleodensis</strain>
    </source>
</reference>
<evidence type="ECO:0000256" key="2">
    <source>
        <dbReference type="SAM" id="Phobius"/>
    </source>
</evidence>
<feature type="transmembrane region" description="Helical" evidence="2">
    <location>
        <begin position="146"/>
        <end position="166"/>
    </location>
</feature>
<protein>
    <submittedName>
        <fullName evidence="3">Uncharacterized protein</fullName>
    </submittedName>
</protein>
<sequence>MSDHTAPIPTAVIATHPQPGPDATLAVAPAVPDDATAQCATQNGETRVDGAIHQDEKEHGAEQAAEAAPDNNAADEIAFARVAQDAPCALASAMTDAILPDHDLDQKDSARWRACRCNHKPSVTTQEKATVQQKASVQQQQRGSALWPYVVVVLALAGALVLAVWLDDPAGTASISAGTIGAGLAGVNTTLDVSRSPAPLINATAPTANGHIDETDDDKDWCACLCQPKGPLLAGRIVDDQCVCHCLAPTQQPPSPATYHSYAVCVATIVQMGSFLVAAIALGCILTF</sequence>
<name>A0A2U7UFM6_9VIRU</name>
<keyword evidence="2" id="KW-0812">Transmembrane</keyword>
<keyword evidence="2" id="KW-0472">Membrane</keyword>
<dbReference type="GeneID" id="36841744"/>
<evidence type="ECO:0000256" key="1">
    <source>
        <dbReference type="SAM" id="MobiDB-lite"/>
    </source>
</evidence>
<organism evidence="3">
    <name type="scientific">Pandoravirus macleodensis</name>
    <dbReference type="NCBI Taxonomy" id="2107707"/>
    <lineage>
        <taxon>Viruses</taxon>
        <taxon>Pandoravirus</taxon>
    </lineage>
</organism>
<dbReference type="Proteomes" id="UP000249758">
    <property type="component" value="Segment"/>
</dbReference>
<proteinExistence type="predicted"/>